<evidence type="ECO:0000313" key="10">
    <source>
        <dbReference type="Ensembl" id="ENSKMAP00000001520.1"/>
    </source>
</evidence>
<feature type="domain" description="GDP/GTP exchange factor Sec2 N-terminal" evidence="9">
    <location>
        <begin position="120"/>
        <end position="206"/>
    </location>
</feature>
<sequence>MACSGGQSNAETLEGFHEVNLASPTTPDLQNQAEQRPPAHHSAPPTTLYRTHSLGPPPAGLRADQLPTQPVYSAPRHSHNGSVPGLEAESADGKEDGEECDALSDSLSRLRSPSVMEVREKGYERLKEELAKAQRELLLKDEECERLSKVRDQLGQELEELTASLFQEAHKMVREANVKQATAEKQLKEALGKIDVLQAEVQALKTLVLSSPTSPVAELPSAGGGGVKTPFKKGHSRNKSTSSAMLGTQPDPSATQPIVRECREVDSQLFCEFRAWREEPTLERSCSFLDRVYREDIYPCLAFSKSELGSAILEAVEQNTLSVEPVGFQPLPVVKASAVECGGPKKCALSGQTKTCKHRIKFGDSSNYYYVSPFCRYRITVVCNFFTYIRYIHQGLVKQQDAEQMFWEVMQLRREMSFAKLGYFKDQL</sequence>
<evidence type="ECO:0000313" key="11">
    <source>
        <dbReference type="Proteomes" id="UP000264800"/>
    </source>
</evidence>
<keyword evidence="11" id="KW-1185">Reference proteome</keyword>
<feature type="region of interest" description="Disordered" evidence="8">
    <location>
        <begin position="1"/>
        <end position="103"/>
    </location>
</feature>
<reference evidence="10" key="2">
    <citation type="submission" date="2025-09" db="UniProtKB">
        <authorList>
            <consortium name="Ensembl"/>
        </authorList>
    </citation>
    <scope>IDENTIFICATION</scope>
</reference>
<dbReference type="Pfam" id="PF06428">
    <property type="entry name" value="Sec2p"/>
    <property type="match status" value="1"/>
</dbReference>
<dbReference type="GO" id="GO:0005085">
    <property type="term" value="F:guanyl-nucleotide exchange factor activity"/>
    <property type="evidence" value="ECO:0007669"/>
    <property type="project" value="UniProtKB-KW"/>
</dbReference>
<dbReference type="Ensembl" id="ENSKMAT00000001563.1">
    <property type="protein sequence ID" value="ENSKMAP00000001520.1"/>
    <property type="gene ID" value="ENSKMAG00000001199.1"/>
</dbReference>
<reference evidence="10" key="1">
    <citation type="submission" date="2025-08" db="UniProtKB">
        <authorList>
            <consortium name="Ensembl"/>
        </authorList>
    </citation>
    <scope>IDENTIFICATION</scope>
</reference>
<dbReference type="Proteomes" id="UP000264800">
    <property type="component" value="Unplaced"/>
</dbReference>
<dbReference type="SUPFAM" id="SSF144284">
    <property type="entry name" value="Sec2 N-terminal region"/>
    <property type="match status" value="1"/>
</dbReference>
<dbReference type="Gene3D" id="1.20.5.4880">
    <property type="match status" value="1"/>
</dbReference>
<keyword evidence="4" id="KW-0653">Protein transport</keyword>
<name>A0A3Q2ZFS3_KRYMA</name>
<dbReference type="PANTHER" id="PTHR14430:SF2">
    <property type="entry name" value="RAB-3A-INTERACTING PROTEIN"/>
    <property type="match status" value="1"/>
</dbReference>
<dbReference type="GO" id="GO:0015031">
    <property type="term" value="P:protein transport"/>
    <property type="evidence" value="ECO:0007669"/>
    <property type="project" value="UniProtKB-KW"/>
</dbReference>
<evidence type="ECO:0000256" key="2">
    <source>
        <dbReference type="ARBA" id="ARBA00022553"/>
    </source>
</evidence>
<feature type="compositionally biased region" description="Polar residues" evidence="8">
    <location>
        <begin position="1"/>
        <end position="11"/>
    </location>
</feature>
<accession>A0A3Q2ZFS3</accession>
<organism evidence="10 11">
    <name type="scientific">Kryptolebias marmoratus</name>
    <name type="common">Mangrove killifish</name>
    <name type="synonym">Rivulus marmoratus</name>
    <dbReference type="NCBI Taxonomy" id="37003"/>
    <lineage>
        <taxon>Eukaryota</taxon>
        <taxon>Metazoa</taxon>
        <taxon>Chordata</taxon>
        <taxon>Craniata</taxon>
        <taxon>Vertebrata</taxon>
        <taxon>Euteleostomi</taxon>
        <taxon>Actinopterygii</taxon>
        <taxon>Neopterygii</taxon>
        <taxon>Teleostei</taxon>
        <taxon>Neoteleostei</taxon>
        <taxon>Acanthomorphata</taxon>
        <taxon>Ovalentaria</taxon>
        <taxon>Atherinomorphae</taxon>
        <taxon>Cyprinodontiformes</taxon>
        <taxon>Rivulidae</taxon>
        <taxon>Kryptolebias</taxon>
    </lineage>
</organism>
<keyword evidence="2" id="KW-0597">Phosphoprotein</keyword>
<dbReference type="AlphaFoldDB" id="A0A3Q2ZFS3"/>
<evidence type="ECO:0000256" key="5">
    <source>
        <dbReference type="ARBA" id="ARBA00023054"/>
    </source>
</evidence>
<dbReference type="Pfam" id="PF25555">
    <property type="entry name" value="RAB3A-like_C"/>
    <property type="match status" value="1"/>
</dbReference>
<keyword evidence="3" id="KW-0344">Guanine-nucleotide releasing factor</keyword>
<feature type="compositionally biased region" description="Polar residues" evidence="8">
    <location>
        <begin position="239"/>
        <end position="254"/>
    </location>
</feature>
<evidence type="ECO:0000256" key="4">
    <source>
        <dbReference type="ARBA" id="ARBA00022927"/>
    </source>
</evidence>
<protein>
    <submittedName>
        <fullName evidence="10">RAB3A interacting protein (rabin3)</fullName>
    </submittedName>
</protein>
<feature type="compositionally biased region" description="Polar residues" evidence="8">
    <location>
        <begin position="22"/>
        <end position="34"/>
    </location>
</feature>
<evidence type="ECO:0000256" key="8">
    <source>
        <dbReference type="SAM" id="MobiDB-lite"/>
    </source>
</evidence>
<evidence type="ECO:0000256" key="6">
    <source>
        <dbReference type="ARBA" id="ARBA00025794"/>
    </source>
</evidence>
<comment type="similarity">
    <text evidence="6">Belongs to the SEC2 family.</text>
</comment>
<dbReference type="GO" id="GO:0006887">
    <property type="term" value="P:exocytosis"/>
    <property type="evidence" value="ECO:0007669"/>
    <property type="project" value="TreeGrafter"/>
</dbReference>
<dbReference type="FunFam" id="1.20.5.4880:FF:000001">
    <property type="entry name" value="Guanine nucleotide exchange factor for Rab-3A"/>
    <property type="match status" value="1"/>
</dbReference>
<dbReference type="InterPro" id="IPR009449">
    <property type="entry name" value="Sec2_N"/>
</dbReference>
<evidence type="ECO:0000256" key="3">
    <source>
        <dbReference type="ARBA" id="ARBA00022658"/>
    </source>
</evidence>
<dbReference type="InterPro" id="IPR040351">
    <property type="entry name" value="RAB3IL/RAB3IP/Sec2"/>
</dbReference>
<keyword evidence="1" id="KW-0813">Transport</keyword>
<proteinExistence type="inferred from homology"/>
<evidence type="ECO:0000259" key="9">
    <source>
        <dbReference type="Pfam" id="PF06428"/>
    </source>
</evidence>
<feature type="region of interest" description="Disordered" evidence="8">
    <location>
        <begin position="213"/>
        <end position="254"/>
    </location>
</feature>
<dbReference type="PANTHER" id="PTHR14430">
    <property type="entry name" value="RABIN3-RELATED"/>
    <property type="match status" value="1"/>
</dbReference>
<dbReference type="GO" id="GO:0070319">
    <property type="term" value="C:Golgi to plasma membrane transport vesicle"/>
    <property type="evidence" value="ECO:0007669"/>
    <property type="project" value="TreeGrafter"/>
</dbReference>
<evidence type="ECO:0000256" key="7">
    <source>
        <dbReference type="SAM" id="Coils"/>
    </source>
</evidence>
<dbReference type="GeneTree" id="ENSGT00940000157998"/>
<evidence type="ECO:0000256" key="1">
    <source>
        <dbReference type="ARBA" id="ARBA00022448"/>
    </source>
</evidence>
<keyword evidence="5 7" id="KW-0175">Coiled coil</keyword>
<feature type="coiled-coil region" evidence="7">
    <location>
        <begin position="116"/>
        <end position="207"/>
    </location>
</feature>